<name>A0A6M5YNR1_9BACT</name>
<dbReference type="EMBL" id="CP053452">
    <property type="protein sequence ID" value="QJW94891.1"/>
    <property type="molecule type" value="Genomic_DNA"/>
</dbReference>
<protein>
    <submittedName>
        <fullName evidence="2">Uncharacterized protein</fullName>
    </submittedName>
</protein>
<sequence length="55" mass="5622">MSIVRIGMSEDGKFGSGYDAIFGTKSGTEKKPAAKAPAKKPAAAKAPAKKAAKKK</sequence>
<proteinExistence type="predicted"/>
<organism evidence="2 3">
    <name type="scientific">Frigoriglobus tundricola</name>
    <dbReference type="NCBI Taxonomy" id="2774151"/>
    <lineage>
        <taxon>Bacteria</taxon>
        <taxon>Pseudomonadati</taxon>
        <taxon>Planctomycetota</taxon>
        <taxon>Planctomycetia</taxon>
        <taxon>Gemmatales</taxon>
        <taxon>Gemmataceae</taxon>
        <taxon>Frigoriglobus</taxon>
    </lineage>
</organism>
<gene>
    <name evidence="2" type="ORF">FTUN_2417</name>
</gene>
<evidence type="ECO:0000313" key="2">
    <source>
        <dbReference type="EMBL" id="QJW94891.1"/>
    </source>
</evidence>
<keyword evidence="3" id="KW-1185">Reference proteome</keyword>
<dbReference type="KEGG" id="ftj:FTUN_2417"/>
<dbReference type="AlphaFoldDB" id="A0A6M5YNR1"/>
<evidence type="ECO:0000313" key="3">
    <source>
        <dbReference type="Proteomes" id="UP000503447"/>
    </source>
</evidence>
<evidence type="ECO:0000256" key="1">
    <source>
        <dbReference type="SAM" id="MobiDB-lite"/>
    </source>
</evidence>
<feature type="region of interest" description="Disordered" evidence="1">
    <location>
        <begin position="26"/>
        <end position="55"/>
    </location>
</feature>
<reference evidence="3" key="1">
    <citation type="submission" date="2020-05" db="EMBL/GenBank/DDBJ databases">
        <title>Frigoriglobus tundricola gen. nov., sp. nov., a psychrotolerant cellulolytic planctomycete of the family Gemmataceae with two divergent copies of 16S rRNA gene.</title>
        <authorList>
            <person name="Kulichevskaya I.S."/>
            <person name="Ivanova A.A."/>
            <person name="Naumoff D.G."/>
            <person name="Beletsky A.V."/>
            <person name="Rijpstra W.I.C."/>
            <person name="Sinninghe Damste J.S."/>
            <person name="Mardanov A.V."/>
            <person name="Ravin N.V."/>
            <person name="Dedysh S.N."/>
        </authorList>
    </citation>
    <scope>NUCLEOTIDE SEQUENCE [LARGE SCALE GENOMIC DNA]</scope>
    <source>
        <strain evidence="3">PL17</strain>
    </source>
</reference>
<feature type="compositionally biased region" description="Low complexity" evidence="1">
    <location>
        <begin position="34"/>
        <end position="46"/>
    </location>
</feature>
<accession>A0A6M5YNR1</accession>
<dbReference type="Proteomes" id="UP000503447">
    <property type="component" value="Chromosome"/>
</dbReference>
<dbReference type="RefSeq" id="WP_171468857.1">
    <property type="nucleotide sequence ID" value="NZ_CP053452.2"/>
</dbReference>